<keyword evidence="6" id="KW-1133">Transmembrane helix</keyword>
<keyword evidence="3 9" id="KW-0813">Transport</keyword>
<evidence type="ECO:0000256" key="1">
    <source>
        <dbReference type="ARBA" id="ARBA00004448"/>
    </source>
</evidence>
<dbReference type="AlphaFoldDB" id="A0A0R3QYD8"/>
<evidence type="ECO:0000256" key="8">
    <source>
        <dbReference type="ARBA" id="ARBA00023136"/>
    </source>
</evidence>
<evidence type="ECO:0000256" key="3">
    <source>
        <dbReference type="ARBA" id="ARBA00022448"/>
    </source>
</evidence>
<evidence type="ECO:0000313" key="11">
    <source>
        <dbReference type="Proteomes" id="UP000280834"/>
    </source>
</evidence>
<dbReference type="WBParaSite" id="BTMF_0001276201-mRNA-1">
    <property type="protein sequence ID" value="BTMF_0001276201-mRNA-1"/>
    <property type="gene ID" value="BTMF_0001276201"/>
</dbReference>
<name>A0A0R3QYD8_9BILA</name>
<sequence>MLVCIVLSNSFSRDSDVVISLLVEKKMNAIMKGLSRHSTKEWINYFCSTHFWEWINYFCSTHFWGPVANWGIPIAALADLKKNPDLISGPMTAALCIYSAVFMRFACRVEPRNMLLFSCHFGNISLQLMQMARFLNHNYLHIMEDPTFDYGQTNTTFLMEKVE</sequence>
<evidence type="ECO:0000313" key="10">
    <source>
        <dbReference type="EMBL" id="VDO36760.1"/>
    </source>
</evidence>
<evidence type="ECO:0000313" key="12">
    <source>
        <dbReference type="WBParaSite" id="BTMF_0001276201-mRNA-1"/>
    </source>
</evidence>
<dbReference type="Proteomes" id="UP000280834">
    <property type="component" value="Unassembled WGS sequence"/>
</dbReference>
<evidence type="ECO:0000256" key="4">
    <source>
        <dbReference type="ARBA" id="ARBA00022692"/>
    </source>
</evidence>
<comment type="subcellular location">
    <subcellularLocation>
        <location evidence="1 9">Mitochondrion inner membrane</location>
        <topology evidence="1 9">Multi-pass membrane protein</topology>
    </subcellularLocation>
</comment>
<accession>A0A0R3QYD8</accession>
<evidence type="ECO:0000256" key="5">
    <source>
        <dbReference type="ARBA" id="ARBA00022792"/>
    </source>
</evidence>
<keyword evidence="11" id="KW-1185">Reference proteome</keyword>
<keyword evidence="7 9" id="KW-0496">Mitochondrion</keyword>
<comment type="similarity">
    <text evidence="2 9">Belongs to the mitochondrial pyruvate carrier (MPC) (TC 2.A.105) family.</text>
</comment>
<proteinExistence type="inferred from homology"/>
<dbReference type="EMBL" id="UZAG01017812">
    <property type="protein sequence ID" value="VDO36760.1"/>
    <property type="molecule type" value="Genomic_DNA"/>
</dbReference>
<dbReference type="PANTHER" id="PTHR14154">
    <property type="entry name" value="UPF0041 BRAIN PROTEIN 44-RELATED"/>
    <property type="match status" value="1"/>
</dbReference>
<organism evidence="12">
    <name type="scientific">Brugia timori</name>
    <dbReference type="NCBI Taxonomy" id="42155"/>
    <lineage>
        <taxon>Eukaryota</taxon>
        <taxon>Metazoa</taxon>
        <taxon>Ecdysozoa</taxon>
        <taxon>Nematoda</taxon>
        <taxon>Chromadorea</taxon>
        <taxon>Rhabditida</taxon>
        <taxon>Spirurina</taxon>
        <taxon>Spiruromorpha</taxon>
        <taxon>Filarioidea</taxon>
        <taxon>Onchocercidae</taxon>
        <taxon>Brugia</taxon>
    </lineage>
</organism>
<evidence type="ECO:0000256" key="2">
    <source>
        <dbReference type="ARBA" id="ARBA00006416"/>
    </source>
</evidence>
<dbReference type="Pfam" id="PF03650">
    <property type="entry name" value="MPC"/>
    <property type="match status" value="1"/>
</dbReference>
<keyword evidence="4" id="KW-0812">Transmembrane</keyword>
<dbReference type="InterPro" id="IPR005336">
    <property type="entry name" value="MPC"/>
</dbReference>
<dbReference type="STRING" id="42155.A0A0R3QYD8"/>
<keyword evidence="5 9" id="KW-0999">Mitochondrion inner membrane</keyword>
<reference evidence="12" key="1">
    <citation type="submission" date="2017-02" db="UniProtKB">
        <authorList>
            <consortium name="WormBaseParasite"/>
        </authorList>
    </citation>
    <scope>IDENTIFICATION</scope>
</reference>
<dbReference type="GO" id="GO:0005743">
    <property type="term" value="C:mitochondrial inner membrane"/>
    <property type="evidence" value="ECO:0007669"/>
    <property type="project" value="UniProtKB-SubCell"/>
</dbReference>
<keyword evidence="8" id="KW-0472">Membrane</keyword>
<dbReference type="GO" id="GO:0006850">
    <property type="term" value="P:pyruvate import into mitochondria"/>
    <property type="evidence" value="ECO:0007669"/>
    <property type="project" value="InterPro"/>
</dbReference>
<gene>
    <name evidence="10" type="ORF">BTMF_LOCUS10774</name>
</gene>
<reference evidence="10 11" key="2">
    <citation type="submission" date="2018-11" db="EMBL/GenBank/DDBJ databases">
        <authorList>
            <consortium name="Pathogen Informatics"/>
        </authorList>
    </citation>
    <scope>NUCLEOTIDE SEQUENCE [LARGE SCALE GENOMIC DNA]</scope>
</reference>
<protein>
    <recommendedName>
        <fullName evidence="9">Mitochondrial pyruvate carrier</fullName>
    </recommendedName>
</protein>
<evidence type="ECO:0000256" key="6">
    <source>
        <dbReference type="ARBA" id="ARBA00022989"/>
    </source>
</evidence>
<evidence type="ECO:0000256" key="9">
    <source>
        <dbReference type="RuleBase" id="RU363100"/>
    </source>
</evidence>
<evidence type="ECO:0000256" key="7">
    <source>
        <dbReference type="ARBA" id="ARBA00023128"/>
    </source>
</evidence>
<comment type="function">
    <text evidence="9">Mediates the uptake of pyruvate into mitochondria.</text>
</comment>